<comment type="caution">
    <text evidence="1">The sequence shown here is derived from an EMBL/GenBank/DDBJ whole genome shotgun (WGS) entry which is preliminary data.</text>
</comment>
<dbReference type="AlphaFoldDB" id="A0A8J3PD75"/>
<reference evidence="1" key="1">
    <citation type="submission" date="2021-01" db="EMBL/GenBank/DDBJ databases">
        <title>Whole genome shotgun sequence of Catellatospora methionotrophica NBRC 14553.</title>
        <authorList>
            <person name="Komaki H."/>
            <person name="Tamura T."/>
        </authorList>
    </citation>
    <scope>NUCLEOTIDE SEQUENCE</scope>
    <source>
        <strain evidence="1">NBRC 14553</strain>
    </source>
</reference>
<evidence type="ECO:0000313" key="2">
    <source>
        <dbReference type="Proteomes" id="UP000660339"/>
    </source>
</evidence>
<name>A0A8J3PD75_9ACTN</name>
<gene>
    <name evidence="1" type="ORF">Cme02nite_10990</name>
</gene>
<sequence length="71" mass="7306">MVLIGRHTSATALRKVDPMDAITELLTSINDLLASLISIVLGGAAPGLPIDPSLPPIPELPIPTPPLPPVP</sequence>
<proteinExistence type="predicted"/>
<protein>
    <submittedName>
        <fullName evidence="1">Uncharacterized protein</fullName>
    </submittedName>
</protein>
<keyword evidence="2" id="KW-1185">Reference proteome</keyword>
<evidence type="ECO:0000313" key="1">
    <source>
        <dbReference type="EMBL" id="GIG12767.1"/>
    </source>
</evidence>
<dbReference type="EMBL" id="BONJ01000003">
    <property type="protein sequence ID" value="GIG12767.1"/>
    <property type="molecule type" value="Genomic_DNA"/>
</dbReference>
<accession>A0A8J3PD75</accession>
<dbReference type="Proteomes" id="UP000660339">
    <property type="component" value="Unassembled WGS sequence"/>
</dbReference>
<organism evidence="1 2">
    <name type="scientific">Catellatospora methionotrophica</name>
    <dbReference type="NCBI Taxonomy" id="121620"/>
    <lineage>
        <taxon>Bacteria</taxon>
        <taxon>Bacillati</taxon>
        <taxon>Actinomycetota</taxon>
        <taxon>Actinomycetes</taxon>
        <taxon>Micromonosporales</taxon>
        <taxon>Micromonosporaceae</taxon>
        <taxon>Catellatospora</taxon>
    </lineage>
</organism>